<feature type="chain" id="PRO_5012280270" evidence="2">
    <location>
        <begin position="24"/>
        <end position="383"/>
    </location>
</feature>
<dbReference type="EMBL" id="NAJO01000069">
    <property type="protein sequence ID" value="OQN96260.1"/>
    <property type="molecule type" value="Genomic_DNA"/>
</dbReference>
<evidence type="ECO:0000313" key="4">
    <source>
        <dbReference type="Proteomes" id="UP000192596"/>
    </source>
</evidence>
<evidence type="ECO:0000256" key="1">
    <source>
        <dbReference type="SAM" id="MobiDB-lite"/>
    </source>
</evidence>
<comment type="caution">
    <text evidence="3">The sequence shown here is derived from an EMBL/GenBank/DDBJ whole genome shotgun (WGS) entry which is preliminary data.</text>
</comment>
<keyword evidence="4" id="KW-1185">Reference proteome</keyword>
<gene>
    <name evidence="3" type="ORF">B0A48_17822</name>
</gene>
<organism evidence="3 4">
    <name type="scientific">Cryoendolithus antarcticus</name>
    <dbReference type="NCBI Taxonomy" id="1507870"/>
    <lineage>
        <taxon>Eukaryota</taxon>
        <taxon>Fungi</taxon>
        <taxon>Dikarya</taxon>
        <taxon>Ascomycota</taxon>
        <taxon>Pezizomycotina</taxon>
        <taxon>Dothideomycetes</taxon>
        <taxon>Dothideomycetidae</taxon>
        <taxon>Cladosporiales</taxon>
        <taxon>Cladosporiaceae</taxon>
        <taxon>Cryoendolithus</taxon>
    </lineage>
</organism>
<proteinExistence type="predicted"/>
<evidence type="ECO:0000313" key="3">
    <source>
        <dbReference type="EMBL" id="OQN96260.1"/>
    </source>
</evidence>
<accession>A0A1V8SBG1</accession>
<evidence type="ECO:0000256" key="2">
    <source>
        <dbReference type="SAM" id="SignalP"/>
    </source>
</evidence>
<dbReference type="InParanoid" id="A0A1V8SBG1"/>
<name>A0A1V8SBG1_9PEZI</name>
<feature type="region of interest" description="Disordered" evidence="1">
    <location>
        <begin position="276"/>
        <end position="309"/>
    </location>
</feature>
<dbReference type="AlphaFoldDB" id="A0A1V8SBG1"/>
<keyword evidence="2" id="KW-0732">Signal</keyword>
<protein>
    <submittedName>
        <fullName evidence="3">Uncharacterized protein</fullName>
    </submittedName>
</protein>
<feature type="region of interest" description="Disordered" evidence="1">
    <location>
        <begin position="341"/>
        <end position="367"/>
    </location>
</feature>
<feature type="signal peptide" evidence="2">
    <location>
        <begin position="1"/>
        <end position="23"/>
    </location>
</feature>
<dbReference type="Proteomes" id="UP000192596">
    <property type="component" value="Unassembled WGS sequence"/>
</dbReference>
<sequence length="383" mass="39925">MKPITVVVVASAMMLSASAYAAAVPPVSNQFITIDGKEVSLEPPTTDVALQHLNKRCLPFCLLPLLAIDKKKNRKDGPVREYTIDAKGRLCHDSHRPAVGTCFAQRYKGYHHYCVDAAHEWAAAARGATGGTQSFTMDKNGKSTPVGQTFSFKNPSYKDGVPGRPIDPATAPLSGYFADSSAPKVGKFIPSSGGKGITFDDAGNPIWSTTGKPVNQSALTNQPITVGDKEVHLQDGVATWAATGKPVNSSAIEGGIIKIGGHKLLFDDSTSVPSAVQDEASKASNGANQVGKAPIADGQGHPLSGVAAPSTDATAVFPIGTEISKSADSGTFNFNGLPSAETLASPDSKNVGMVDYGSEPLKADGKMHRKLIPRRAAGSAQQD</sequence>
<reference evidence="4" key="1">
    <citation type="submission" date="2017-03" db="EMBL/GenBank/DDBJ databases">
        <title>Genomes of endolithic fungi from Antarctica.</title>
        <authorList>
            <person name="Coleine C."/>
            <person name="Masonjones S."/>
            <person name="Stajich J.E."/>
        </authorList>
    </citation>
    <scope>NUCLEOTIDE SEQUENCE [LARGE SCALE GENOMIC DNA]</scope>
    <source>
        <strain evidence="4">CCFEE 5527</strain>
    </source>
</reference>